<dbReference type="CDD" id="cd00082">
    <property type="entry name" value="HisKA"/>
    <property type="match status" value="1"/>
</dbReference>
<keyword evidence="6" id="KW-0808">Transferase</keyword>
<comment type="similarity">
    <text evidence="3">Belongs to the sodium:solute symporter (SSF) (TC 2.A.21) family.</text>
</comment>
<comment type="subcellular location">
    <subcellularLocation>
        <location evidence="2">Membrane</location>
        <topology evidence="2">Multi-pass membrane protein</topology>
    </subcellularLocation>
</comment>
<dbReference type="GO" id="GO:0005886">
    <property type="term" value="C:plasma membrane"/>
    <property type="evidence" value="ECO:0007669"/>
    <property type="project" value="TreeGrafter"/>
</dbReference>
<feature type="transmembrane region" description="Helical" evidence="12">
    <location>
        <begin position="333"/>
        <end position="361"/>
    </location>
</feature>
<dbReference type="InterPro" id="IPR003661">
    <property type="entry name" value="HisK_dim/P_dom"/>
</dbReference>
<evidence type="ECO:0000256" key="6">
    <source>
        <dbReference type="ARBA" id="ARBA00022679"/>
    </source>
</evidence>
<evidence type="ECO:0000256" key="4">
    <source>
        <dbReference type="ARBA" id="ARBA00012438"/>
    </source>
</evidence>
<evidence type="ECO:0000256" key="10">
    <source>
        <dbReference type="ARBA" id="ARBA00023136"/>
    </source>
</evidence>
<dbReference type="InterPro" id="IPR011006">
    <property type="entry name" value="CheY-like_superfamily"/>
</dbReference>
<dbReference type="InterPro" id="IPR003594">
    <property type="entry name" value="HATPase_dom"/>
</dbReference>
<evidence type="ECO:0000256" key="5">
    <source>
        <dbReference type="ARBA" id="ARBA00022553"/>
    </source>
</evidence>
<comment type="caution">
    <text evidence="15">The sequence shown here is derived from an EMBL/GenBank/DDBJ whole genome shotgun (WGS) entry which is preliminary data.</text>
</comment>
<dbReference type="Proteomes" id="UP000435138">
    <property type="component" value="Unassembled WGS sequence"/>
</dbReference>
<feature type="transmembrane region" description="Helical" evidence="12">
    <location>
        <begin position="248"/>
        <end position="266"/>
    </location>
</feature>
<reference evidence="15 16" key="1">
    <citation type="submission" date="2019-11" db="EMBL/GenBank/DDBJ databases">
        <title>Genome analysis of Rhizobacterium cereale a novel genus and species isolated from maize roots in North Spain.</title>
        <authorList>
            <person name="Menendez E."/>
            <person name="Flores-Felix J.D."/>
            <person name="Ramirez-Bahena M.-H."/>
            <person name="Igual J.M."/>
            <person name="Garcia-Fraile P."/>
            <person name="Peix A."/>
            <person name="Velazquez E."/>
        </authorList>
    </citation>
    <scope>NUCLEOTIDE SEQUENCE [LARGE SCALE GENOMIC DNA]</scope>
    <source>
        <strain evidence="15 16">RZME27</strain>
    </source>
</reference>
<dbReference type="GO" id="GO:0009927">
    <property type="term" value="F:histidine phosphotransfer kinase activity"/>
    <property type="evidence" value="ECO:0007669"/>
    <property type="project" value="TreeGrafter"/>
</dbReference>
<dbReference type="GO" id="GO:0022857">
    <property type="term" value="F:transmembrane transporter activity"/>
    <property type="evidence" value="ECO:0007669"/>
    <property type="project" value="InterPro"/>
</dbReference>
<dbReference type="SUPFAM" id="SSF47384">
    <property type="entry name" value="Homodimeric domain of signal transducing histidine kinase"/>
    <property type="match status" value="1"/>
</dbReference>
<evidence type="ECO:0000256" key="3">
    <source>
        <dbReference type="ARBA" id="ARBA00006434"/>
    </source>
</evidence>
<dbReference type="InterPro" id="IPR035965">
    <property type="entry name" value="PAS-like_dom_sf"/>
</dbReference>
<dbReference type="Gene3D" id="1.20.1730.10">
    <property type="entry name" value="Sodium/glucose cotransporter"/>
    <property type="match status" value="1"/>
</dbReference>
<organism evidence="15 16">
    <name type="scientific">Endobacterium cereale</name>
    <dbReference type="NCBI Taxonomy" id="2663029"/>
    <lineage>
        <taxon>Bacteria</taxon>
        <taxon>Pseudomonadati</taxon>
        <taxon>Pseudomonadota</taxon>
        <taxon>Alphaproteobacteria</taxon>
        <taxon>Hyphomicrobiales</taxon>
        <taxon>Rhizobiaceae</taxon>
        <taxon>Endobacterium</taxon>
    </lineage>
</organism>
<dbReference type="AlphaFoldDB" id="A0A6A8AJ93"/>
<feature type="transmembrane region" description="Helical" evidence="12">
    <location>
        <begin position="474"/>
        <end position="492"/>
    </location>
</feature>
<dbReference type="PRINTS" id="PR00344">
    <property type="entry name" value="BCTRLSENSOR"/>
</dbReference>
<feature type="modified residue" description="4-aspartylphosphate" evidence="11">
    <location>
        <position position="1098"/>
    </location>
</feature>
<feature type="transmembrane region" description="Helical" evidence="12">
    <location>
        <begin position="195"/>
        <end position="222"/>
    </location>
</feature>
<feature type="transmembrane region" description="Helical" evidence="12">
    <location>
        <begin position="41"/>
        <end position="64"/>
    </location>
</feature>
<feature type="transmembrane region" description="Helical" evidence="12">
    <location>
        <begin position="6"/>
        <end position="25"/>
    </location>
</feature>
<dbReference type="SUPFAM" id="SSF52172">
    <property type="entry name" value="CheY-like"/>
    <property type="match status" value="1"/>
</dbReference>
<dbReference type="Pfam" id="PF02518">
    <property type="entry name" value="HATPase_c"/>
    <property type="match status" value="1"/>
</dbReference>
<dbReference type="Pfam" id="PF12860">
    <property type="entry name" value="PAS_7"/>
    <property type="match status" value="1"/>
</dbReference>
<dbReference type="CDD" id="cd10322">
    <property type="entry name" value="SLC5sbd"/>
    <property type="match status" value="1"/>
</dbReference>
<sequence>MLPGWAILLSACAYILLLFAVATYGDRRSASLGVSRNGRPLVYALSLAVYCTSWTYFGGVGLAAGHGLEFAGIYIGPIIAFTIGLPIIRRIIEIAKAERLVSVADFVAARYGKNQTVALIVAVISLVGVIPYIALQLRAVSSSVSAMLDPSGFGAAADLSPGFLDLALIVTLMMACFAVMFGTRHTDATEHQDGLILAIGAESLVKLVAFFTAGIAVLYFLFDGPADILQQAKNHPLVSASMDYHTPTSRWVVLIVLSVFAIILLPRQFHVTVVENRTMRELRMAGWLLPLYLVAINLFVLPVAAAGLILLGGSGDSDLYLLLLPLTQHMPGVSLIVFIGGFSAATAMVIVESVALSIMVSNDIVMPVFLRRRLIGSDDQRADFAPMLLTIRRMAIFAVLILGYAYYRMSDGQSGLASIGLLSFAAIAQMAPAVLGGLWWHRANARGAIAGMLAGFFAWAYLLFVPSLGGPDNAHVASAVLNFLFPGTGIFSGPGADPLVNAVTLSLLLNLTAFVLGSLSRNPRPLERVQAGVFVRRQPRSQLVSRGWKTAVTIGTLKATIGRYLGEERMRRSFASHERSTGRKLSDTDAADMSIIHFSEQLLGSAIGSASARLVLSLVLQKTEDAGPDTAWLLDQASEALQHNQDMLQTALSKMDQGIAVFDNLGRLTVWNRRFRSLLDLPEDVGQVGYPLSDLVSILVARGDLDAAGKTALIARFKTLDIPFSLSLGRRKRIIEVRSNAMPDNGFVATFTDITDRVSAARALQEANETLELRVSERTAELTQVNGELAAARAAADDANLGKTRFFAAAGHDILQPLNAARLYSSALVGRLGQSENSELVSNIDSALESVEAILGAVLDISRLDTGAMKPQIAAVPLGDLLHRIETDFAPLAREKNLTFKVMATSLSVRSDANLLRRLVQNLVSNAIKYTVSGKVLVGVRRRGEDVVIEVADSGIGIPKASFEAIFEEFTRLDEGARTASGLGLGLSIVDRISRVLSHPVEIVSAPGRGTIFRVTLPKTEAAKQSSPIPVSIAPQSLSGVTVLCIDNDPRILAGMAILISGWGCTVLQASSKAEAAALAEDVHSTAVTPVPDLVIADYHLDDGTGIAAILGLRARFEIDIPALIITADRSQEVRAETKKHGLGLQNKPVKPAALRAYISQIASHRRTAAE</sequence>
<evidence type="ECO:0000256" key="1">
    <source>
        <dbReference type="ARBA" id="ARBA00000085"/>
    </source>
</evidence>
<keyword evidence="16" id="KW-1185">Reference proteome</keyword>
<dbReference type="EMBL" id="WIXI01000051">
    <property type="protein sequence ID" value="MQY49948.1"/>
    <property type="molecule type" value="Genomic_DNA"/>
</dbReference>
<dbReference type="Pfam" id="PF00512">
    <property type="entry name" value="HisKA"/>
    <property type="match status" value="1"/>
</dbReference>
<dbReference type="InterPro" id="IPR036890">
    <property type="entry name" value="HATPase_C_sf"/>
</dbReference>
<evidence type="ECO:0000256" key="2">
    <source>
        <dbReference type="ARBA" id="ARBA00004141"/>
    </source>
</evidence>
<feature type="transmembrane region" description="Helical" evidence="12">
    <location>
        <begin position="499"/>
        <end position="519"/>
    </location>
</feature>
<dbReference type="SUPFAM" id="SSF55785">
    <property type="entry name" value="PYP-like sensor domain (PAS domain)"/>
    <property type="match status" value="1"/>
</dbReference>
<dbReference type="GO" id="GO:0000155">
    <property type="term" value="F:phosphorelay sensor kinase activity"/>
    <property type="evidence" value="ECO:0007669"/>
    <property type="project" value="InterPro"/>
</dbReference>
<gene>
    <name evidence="15" type="ORF">GAO09_28370</name>
</gene>
<feature type="transmembrane region" description="Helical" evidence="12">
    <location>
        <begin position="117"/>
        <end position="139"/>
    </location>
</feature>
<feature type="transmembrane region" description="Helical" evidence="12">
    <location>
        <begin position="70"/>
        <end position="88"/>
    </location>
</feature>
<protein>
    <recommendedName>
        <fullName evidence="4">histidine kinase</fullName>
        <ecNumber evidence="4">2.7.13.3</ecNumber>
    </recommendedName>
</protein>
<feature type="transmembrane region" description="Helical" evidence="12">
    <location>
        <begin position="447"/>
        <end position="468"/>
    </location>
</feature>
<dbReference type="Pfam" id="PF00072">
    <property type="entry name" value="Response_reg"/>
    <property type="match status" value="1"/>
</dbReference>
<dbReference type="SMART" id="SM00448">
    <property type="entry name" value="REC"/>
    <property type="match status" value="1"/>
</dbReference>
<dbReference type="PROSITE" id="PS50283">
    <property type="entry name" value="NA_SOLUT_SYMP_3"/>
    <property type="match status" value="1"/>
</dbReference>
<dbReference type="CDD" id="cd00156">
    <property type="entry name" value="REC"/>
    <property type="match status" value="1"/>
</dbReference>
<comment type="catalytic activity">
    <reaction evidence="1">
        <text>ATP + protein L-histidine = ADP + protein N-phospho-L-histidine.</text>
        <dbReference type="EC" id="2.7.13.3"/>
    </reaction>
</comment>
<name>A0A6A8AJ93_9HYPH</name>
<proteinExistence type="inferred from homology"/>
<dbReference type="PANTHER" id="PTHR43047">
    <property type="entry name" value="TWO-COMPONENT HISTIDINE PROTEIN KINASE"/>
    <property type="match status" value="1"/>
</dbReference>
<dbReference type="Gene3D" id="3.30.450.20">
    <property type="entry name" value="PAS domain"/>
    <property type="match status" value="1"/>
</dbReference>
<dbReference type="PANTHER" id="PTHR43047:SF9">
    <property type="entry name" value="HISTIDINE KINASE"/>
    <property type="match status" value="1"/>
</dbReference>
<feature type="domain" description="Response regulatory" evidence="14">
    <location>
        <begin position="1042"/>
        <end position="1163"/>
    </location>
</feature>
<evidence type="ECO:0000256" key="11">
    <source>
        <dbReference type="PROSITE-ProRule" id="PRU00169"/>
    </source>
</evidence>
<keyword evidence="7 12" id="KW-0812">Transmembrane</keyword>
<evidence type="ECO:0000256" key="9">
    <source>
        <dbReference type="ARBA" id="ARBA00022989"/>
    </source>
</evidence>
<feature type="transmembrane region" description="Helical" evidence="12">
    <location>
        <begin position="382"/>
        <end position="407"/>
    </location>
</feature>
<dbReference type="InterPro" id="IPR001789">
    <property type="entry name" value="Sig_transdc_resp-reg_receiver"/>
</dbReference>
<evidence type="ECO:0000313" key="15">
    <source>
        <dbReference type="EMBL" id="MQY49948.1"/>
    </source>
</evidence>
<dbReference type="EC" id="2.7.13.3" evidence="4"/>
<dbReference type="PROSITE" id="PS50109">
    <property type="entry name" value="HIS_KIN"/>
    <property type="match status" value="1"/>
</dbReference>
<dbReference type="FunFam" id="1.10.287.130:FF:000063">
    <property type="entry name" value="Hybrid sensor histidine kinase/response regulator"/>
    <property type="match status" value="1"/>
</dbReference>
<evidence type="ECO:0000256" key="7">
    <source>
        <dbReference type="ARBA" id="ARBA00022692"/>
    </source>
</evidence>
<feature type="transmembrane region" description="Helical" evidence="12">
    <location>
        <begin position="419"/>
        <end position="440"/>
    </location>
</feature>
<feature type="transmembrane region" description="Helical" evidence="12">
    <location>
        <begin position="287"/>
        <end position="313"/>
    </location>
</feature>
<feature type="transmembrane region" description="Helical" evidence="12">
    <location>
        <begin position="159"/>
        <end position="183"/>
    </location>
</feature>
<evidence type="ECO:0000259" key="14">
    <source>
        <dbReference type="PROSITE" id="PS50110"/>
    </source>
</evidence>
<feature type="domain" description="Histidine kinase" evidence="13">
    <location>
        <begin position="809"/>
        <end position="1021"/>
    </location>
</feature>
<keyword evidence="9 12" id="KW-1133">Transmembrane helix</keyword>
<accession>A0A6A8AJ93</accession>
<dbReference type="SMART" id="SM00388">
    <property type="entry name" value="HisKA"/>
    <property type="match status" value="1"/>
</dbReference>
<dbReference type="PROSITE" id="PS50110">
    <property type="entry name" value="RESPONSE_REGULATORY"/>
    <property type="match status" value="1"/>
</dbReference>
<dbReference type="InterPro" id="IPR001734">
    <property type="entry name" value="Na/solute_symporter"/>
</dbReference>
<dbReference type="RefSeq" id="WP_153360154.1">
    <property type="nucleotide sequence ID" value="NZ_JAYKOO010000003.1"/>
</dbReference>
<dbReference type="InterPro" id="IPR036097">
    <property type="entry name" value="HisK_dim/P_sf"/>
</dbReference>
<evidence type="ECO:0000256" key="8">
    <source>
        <dbReference type="ARBA" id="ARBA00022777"/>
    </source>
</evidence>
<dbReference type="InterPro" id="IPR038377">
    <property type="entry name" value="Na/Glc_symporter_sf"/>
</dbReference>
<dbReference type="InterPro" id="IPR004358">
    <property type="entry name" value="Sig_transdc_His_kin-like_C"/>
</dbReference>
<keyword evidence="8" id="KW-0418">Kinase</keyword>
<dbReference type="Gene3D" id="3.30.565.10">
    <property type="entry name" value="Histidine kinase-like ATPase, C-terminal domain"/>
    <property type="match status" value="1"/>
</dbReference>
<dbReference type="InterPro" id="IPR005467">
    <property type="entry name" value="His_kinase_dom"/>
</dbReference>
<dbReference type="SUPFAM" id="SSF55874">
    <property type="entry name" value="ATPase domain of HSP90 chaperone/DNA topoisomerase II/histidine kinase"/>
    <property type="match status" value="1"/>
</dbReference>
<dbReference type="SMART" id="SM00387">
    <property type="entry name" value="HATPase_c"/>
    <property type="match status" value="1"/>
</dbReference>
<dbReference type="FunFam" id="3.30.565.10:FF:000049">
    <property type="entry name" value="Two-component sensor histidine kinase"/>
    <property type="match status" value="1"/>
</dbReference>
<dbReference type="Gene3D" id="3.40.50.2300">
    <property type="match status" value="1"/>
</dbReference>
<keyword evidence="5 11" id="KW-0597">Phosphoprotein</keyword>
<evidence type="ECO:0000313" key="16">
    <source>
        <dbReference type="Proteomes" id="UP000435138"/>
    </source>
</evidence>
<evidence type="ECO:0000259" key="13">
    <source>
        <dbReference type="PROSITE" id="PS50109"/>
    </source>
</evidence>
<keyword evidence="10 12" id="KW-0472">Membrane</keyword>
<dbReference type="CDD" id="cd00075">
    <property type="entry name" value="HATPase"/>
    <property type="match status" value="1"/>
</dbReference>
<dbReference type="Gene3D" id="1.10.287.130">
    <property type="match status" value="1"/>
</dbReference>
<evidence type="ECO:0000256" key="12">
    <source>
        <dbReference type="SAM" id="Phobius"/>
    </source>
</evidence>